<reference evidence="1 2" key="1">
    <citation type="submission" date="2019-05" db="EMBL/GenBank/DDBJ databases">
        <title>Emergence of the Ug99 lineage of the wheat stem rust pathogen through somatic hybridization.</title>
        <authorList>
            <person name="Li F."/>
            <person name="Upadhyaya N.M."/>
            <person name="Sperschneider J."/>
            <person name="Matny O."/>
            <person name="Nguyen-Phuc H."/>
            <person name="Mago R."/>
            <person name="Raley C."/>
            <person name="Miller M.E."/>
            <person name="Silverstein K.A.T."/>
            <person name="Henningsen E."/>
            <person name="Hirsch C.D."/>
            <person name="Visser B."/>
            <person name="Pretorius Z.A."/>
            <person name="Steffenson B.J."/>
            <person name="Schwessinger B."/>
            <person name="Dodds P.N."/>
            <person name="Figueroa M."/>
        </authorList>
    </citation>
    <scope>NUCLEOTIDE SEQUENCE [LARGE SCALE GENOMIC DNA]</scope>
    <source>
        <strain evidence="1 2">Ug99</strain>
    </source>
</reference>
<comment type="caution">
    <text evidence="1">The sequence shown here is derived from an EMBL/GenBank/DDBJ whole genome shotgun (WGS) entry which is preliminary data.</text>
</comment>
<dbReference type="AlphaFoldDB" id="A0A5B0QSH3"/>
<evidence type="ECO:0000313" key="2">
    <source>
        <dbReference type="Proteomes" id="UP000325313"/>
    </source>
</evidence>
<sequence length="81" mass="9133">MFEVFLTKDEDVSDLTNTKDPTQLAYLGVQQLLASRIPENDIVGWLKTAGRSRHHSTKSFVNGVQGQFINLLWGDLQLMKA</sequence>
<name>A0A5B0QSH3_PUCGR</name>
<proteinExistence type="predicted"/>
<protein>
    <submittedName>
        <fullName evidence="1">Uncharacterized protein</fullName>
    </submittedName>
</protein>
<dbReference type="EMBL" id="VDEP01000271">
    <property type="protein sequence ID" value="KAA1115885.1"/>
    <property type="molecule type" value="Genomic_DNA"/>
</dbReference>
<gene>
    <name evidence="1" type="ORF">PGTUg99_014148</name>
</gene>
<dbReference type="Proteomes" id="UP000325313">
    <property type="component" value="Unassembled WGS sequence"/>
</dbReference>
<accession>A0A5B0QSH3</accession>
<organism evidence="1 2">
    <name type="scientific">Puccinia graminis f. sp. tritici</name>
    <dbReference type="NCBI Taxonomy" id="56615"/>
    <lineage>
        <taxon>Eukaryota</taxon>
        <taxon>Fungi</taxon>
        <taxon>Dikarya</taxon>
        <taxon>Basidiomycota</taxon>
        <taxon>Pucciniomycotina</taxon>
        <taxon>Pucciniomycetes</taxon>
        <taxon>Pucciniales</taxon>
        <taxon>Pucciniaceae</taxon>
        <taxon>Puccinia</taxon>
    </lineage>
</organism>
<evidence type="ECO:0000313" key="1">
    <source>
        <dbReference type="EMBL" id="KAA1115885.1"/>
    </source>
</evidence>